<keyword evidence="2 4" id="KW-0863">Zinc-finger</keyword>
<keyword evidence="3 4" id="KW-0862">Zinc</keyword>
<accession>A0A7I4Z4Y6</accession>
<dbReference type="GO" id="GO:0008270">
    <property type="term" value="F:zinc ion binding"/>
    <property type="evidence" value="ECO:0007669"/>
    <property type="project" value="UniProtKB-KW"/>
</dbReference>
<evidence type="ECO:0000256" key="5">
    <source>
        <dbReference type="SAM" id="MobiDB-lite"/>
    </source>
</evidence>
<dbReference type="SMART" id="SM00551">
    <property type="entry name" value="ZnF_TAZ"/>
    <property type="match status" value="1"/>
</dbReference>
<organism evidence="7 8">
    <name type="scientific">Haemonchus contortus</name>
    <name type="common">Barber pole worm</name>
    <dbReference type="NCBI Taxonomy" id="6289"/>
    <lineage>
        <taxon>Eukaryota</taxon>
        <taxon>Metazoa</taxon>
        <taxon>Ecdysozoa</taxon>
        <taxon>Nematoda</taxon>
        <taxon>Chromadorea</taxon>
        <taxon>Rhabditida</taxon>
        <taxon>Rhabditina</taxon>
        <taxon>Rhabditomorpha</taxon>
        <taxon>Strongyloidea</taxon>
        <taxon>Trichostrongylidae</taxon>
        <taxon>Haemonchus</taxon>
    </lineage>
</organism>
<dbReference type="Gene3D" id="1.20.1020.10">
    <property type="entry name" value="TAZ domain"/>
    <property type="match status" value="1"/>
</dbReference>
<feature type="zinc finger region" description="TAZ-type" evidence="4">
    <location>
        <begin position="36"/>
        <end position="120"/>
    </location>
</feature>
<reference evidence="8" key="1">
    <citation type="submission" date="2020-12" db="UniProtKB">
        <authorList>
            <consortium name="WormBaseParasite"/>
        </authorList>
    </citation>
    <scope>IDENTIFICATION</scope>
    <source>
        <strain evidence="8">MHco3</strain>
    </source>
</reference>
<evidence type="ECO:0000256" key="1">
    <source>
        <dbReference type="ARBA" id="ARBA00022723"/>
    </source>
</evidence>
<dbReference type="OMA" id="NKCAVEV"/>
<keyword evidence="1 4" id="KW-0479">Metal-binding</keyword>
<dbReference type="PROSITE" id="PS50134">
    <property type="entry name" value="ZF_TAZ"/>
    <property type="match status" value="1"/>
</dbReference>
<sequence length="318" mass="36293">LQEWLYYKHYQDKAFAMDIRVIDDTEELVMPEELKDLGEKQAVSRALGVLIHALLFHEPCVTPKPWERRRARPSCLQAAAMWSHMQVCSHCDELKHKEARLLIYHWIDCHSDRCYVCSPWIPPQRIGEQSYAFLKEVTGHYDEHEPLKTVLSDAFAERVARQLKAPHHFILDADTGNNKCAVEVQTDLSVFTDDIVHVFEAKVIVDPTCPHGLCMDENLDELFSDSETKSEDADHESQSPPHVCVFFAEPHLGVFDEDLSDYNKGKRHVGMQVDNMPRDCCMTCGKFDIHCDGENSSGKGKKGGRKGNKGGRRNKKSK</sequence>
<feature type="compositionally biased region" description="Basic residues" evidence="5">
    <location>
        <begin position="299"/>
        <end position="318"/>
    </location>
</feature>
<feature type="domain" description="TAZ-type" evidence="6">
    <location>
        <begin position="36"/>
        <end position="120"/>
    </location>
</feature>
<dbReference type="Proteomes" id="UP000025227">
    <property type="component" value="Unplaced"/>
</dbReference>
<evidence type="ECO:0000313" key="8">
    <source>
        <dbReference type="WBParaSite" id="HCON_00185880-00001"/>
    </source>
</evidence>
<name>A0A7I4Z4Y6_HAECO</name>
<dbReference type="InterPro" id="IPR035898">
    <property type="entry name" value="TAZ_dom_sf"/>
</dbReference>
<feature type="region of interest" description="Disordered" evidence="5">
    <location>
        <begin position="292"/>
        <end position="318"/>
    </location>
</feature>
<evidence type="ECO:0000313" key="7">
    <source>
        <dbReference type="Proteomes" id="UP000025227"/>
    </source>
</evidence>
<dbReference type="OrthoDB" id="10348768at2759"/>
<dbReference type="Pfam" id="PF02135">
    <property type="entry name" value="zf-TAZ"/>
    <property type="match status" value="1"/>
</dbReference>
<proteinExistence type="predicted"/>
<dbReference type="InterPro" id="IPR000197">
    <property type="entry name" value="Znf_TAZ"/>
</dbReference>
<dbReference type="WBParaSite" id="HCON_00185880-00001">
    <property type="protein sequence ID" value="HCON_00185880-00001"/>
    <property type="gene ID" value="HCON_00185880"/>
</dbReference>
<dbReference type="AlphaFoldDB" id="A0A7I4Z4Y6"/>
<evidence type="ECO:0000256" key="3">
    <source>
        <dbReference type="ARBA" id="ARBA00022833"/>
    </source>
</evidence>
<evidence type="ECO:0000259" key="6">
    <source>
        <dbReference type="PROSITE" id="PS50134"/>
    </source>
</evidence>
<evidence type="ECO:0000256" key="2">
    <source>
        <dbReference type="ARBA" id="ARBA00022771"/>
    </source>
</evidence>
<protein>
    <submittedName>
        <fullName evidence="8">TAZ-type domain-containing protein</fullName>
    </submittedName>
</protein>
<dbReference type="SUPFAM" id="SSF57933">
    <property type="entry name" value="TAZ domain"/>
    <property type="match status" value="1"/>
</dbReference>
<keyword evidence="7" id="KW-1185">Reference proteome</keyword>
<evidence type="ECO:0000256" key="4">
    <source>
        <dbReference type="PROSITE-ProRule" id="PRU00203"/>
    </source>
</evidence>